<comment type="caution">
    <text evidence="1">The sequence shown here is derived from an EMBL/GenBank/DDBJ whole genome shotgun (WGS) entry which is preliminary data.</text>
</comment>
<dbReference type="PANTHER" id="PTHR42877">
    <property type="entry name" value="L-ORNITHINE N(5)-MONOOXYGENASE-RELATED"/>
    <property type="match status" value="1"/>
</dbReference>
<dbReference type="Gene3D" id="3.50.50.60">
    <property type="entry name" value="FAD/NAD(P)-binding domain"/>
    <property type="match status" value="1"/>
</dbReference>
<dbReference type="SUPFAM" id="SSF51905">
    <property type="entry name" value="FAD/NAD(P)-binding domain"/>
    <property type="match status" value="1"/>
</dbReference>
<dbReference type="Proteomes" id="UP001156641">
    <property type="component" value="Unassembled WGS sequence"/>
</dbReference>
<dbReference type="EMBL" id="BSOS01000106">
    <property type="protein sequence ID" value="GLR69065.1"/>
    <property type="molecule type" value="Genomic_DNA"/>
</dbReference>
<dbReference type="RefSeq" id="WP_408862250.1">
    <property type="nucleotide sequence ID" value="NZ_BSOS01000106.1"/>
</dbReference>
<reference evidence="2" key="1">
    <citation type="journal article" date="2019" name="Int. J. Syst. Evol. Microbiol.">
        <title>The Global Catalogue of Microorganisms (GCM) 10K type strain sequencing project: providing services to taxonomists for standard genome sequencing and annotation.</title>
        <authorList>
            <consortium name="The Broad Institute Genomics Platform"/>
            <consortium name="The Broad Institute Genome Sequencing Center for Infectious Disease"/>
            <person name="Wu L."/>
            <person name="Ma J."/>
        </authorList>
    </citation>
    <scope>NUCLEOTIDE SEQUENCE [LARGE SCALE GENOMIC DNA]</scope>
    <source>
        <strain evidence="2">NBRC 112502</strain>
    </source>
</reference>
<evidence type="ECO:0000313" key="2">
    <source>
        <dbReference type="Proteomes" id="UP001156641"/>
    </source>
</evidence>
<gene>
    <name evidence="1" type="ORF">GCM10010909_37480</name>
</gene>
<sequence>MRANVVISAAGLLNIPAYPDIPGIRDFNGLMFQGARWDHSVDVTGKTVAVIGMGASGMQIAPACGQGGPPHRVPVLAALGPPESADFQDRTG</sequence>
<keyword evidence="2" id="KW-1185">Reference proteome</keyword>
<proteinExistence type="predicted"/>
<evidence type="ECO:0000313" key="1">
    <source>
        <dbReference type="EMBL" id="GLR69065.1"/>
    </source>
</evidence>
<dbReference type="PANTHER" id="PTHR42877:SF4">
    <property type="entry name" value="FAD_NAD(P)-BINDING DOMAIN-CONTAINING PROTEIN-RELATED"/>
    <property type="match status" value="1"/>
</dbReference>
<name>A0ABQ6AGC1_9PROT</name>
<dbReference type="InterPro" id="IPR036188">
    <property type="entry name" value="FAD/NAD-bd_sf"/>
</dbReference>
<protein>
    <submittedName>
        <fullName evidence="1">Uncharacterized protein</fullName>
    </submittedName>
</protein>
<dbReference type="InterPro" id="IPR051209">
    <property type="entry name" value="FAD-bind_Monooxygenase_sf"/>
</dbReference>
<accession>A0ABQ6AGC1</accession>
<organism evidence="1 2">
    <name type="scientific">Acidocella aquatica</name>
    <dbReference type="NCBI Taxonomy" id="1922313"/>
    <lineage>
        <taxon>Bacteria</taxon>
        <taxon>Pseudomonadati</taxon>
        <taxon>Pseudomonadota</taxon>
        <taxon>Alphaproteobacteria</taxon>
        <taxon>Acetobacterales</taxon>
        <taxon>Acidocellaceae</taxon>
        <taxon>Acidocella</taxon>
    </lineage>
</organism>